<dbReference type="Proteomes" id="UP000694867">
    <property type="component" value="Unplaced"/>
</dbReference>
<dbReference type="CDD" id="cd00051">
    <property type="entry name" value="EFh"/>
    <property type="match status" value="2"/>
</dbReference>
<keyword evidence="4" id="KW-1185">Reference proteome</keyword>
<reference evidence="5" key="1">
    <citation type="submission" date="2025-08" db="UniProtKB">
        <authorList>
            <consortium name="RefSeq"/>
        </authorList>
    </citation>
    <scope>IDENTIFICATION</scope>
</reference>
<dbReference type="PANTHER" id="PTHR23048:SF59">
    <property type="entry name" value="EF-HAND SUPERFAMILY PROTEIN"/>
    <property type="match status" value="1"/>
</dbReference>
<dbReference type="GeneID" id="100905347"/>
<dbReference type="Pfam" id="PF13499">
    <property type="entry name" value="EF-hand_7"/>
    <property type="match status" value="2"/>
</dbReference>
<evidence type="ECO:0000313" key="5">
    <source>
        <dbReference type="RefSeq" id="XP_028967956.1"/>
    </source>
</evidence>
<dbReference type="SMART" id="SM00054">
    <property type="entry name" value="EFh"/>
    <property type="match status" value="4"/>
</dbReference>
<evidence type="ECO:0000256" key="2">
    <source>
        <dbReference type="ARBA" id="ARBA00022837"/>
    </source>
</evidence>
<dbReference type="KEGG" id="goe:100905347"/>
<accession>A0AAJ7SFU2</accession>
<dbReference type="Gene3D" id="1.10.238.10">
    <property type="entry name" value="EF-hand"/>
    <property type="match status" value="2"/>
</dbReference>
<dbReference type="PROSITE" id="PS50222">
    <property type="entry name" value="EF_HAND_2"/>
    <property type="match status" value="2"/>
</dbReference>
<dbReference type="FunFam" id="1.10.238.10:FF:000001">
    <property type="entry name" value="Calmodulin 1"/>
    <property type="match status" value="1"/>
</dbReference>
<gene>
    <name evidence="5" type="primary">LOC100905347</name>
</gene>
<dbReference type="InterPro" id="IPR011992">
    <property type="entry name" value="EF-hand-dom_pair"/>
</dbReference>
<dbReference type="GO" id="GO:0005509">
    <property type="term" value="F:calcium ion binding"/>
    <property type="evidence" value="ECO:0007669"/>
    <property type="project" value="InterPro"/>
</dbReference>
<evidence type="ECO:0000259" key="3">
    <source>
        <dbReference type="PROSITE" id="PS50222"/>
    </source>
</evidence>
<protein>
    <submittedName>
        <fullName evidence="5">Caltractin-like</fullName>
    </submittedName>
</protein>
<dbReference type="PANTHER" id="PTHR23048">
    <property type="entry name" value="MYOSIN LIGHT CHAIN 1, 3"/>
    <property type="match status" value="1"/>
</dbReference>
<proteinExistence type="predicted"/>
<keyword evidence="1" id="KW-0677">Repeat</keyword>
<dbReference type="PROSITE" id="PS00018">
    <property type="entry name" value="EF_HAND_1"/>
    <property type="match status" value="1"/>
</dbReference>
<feature type="domain" description="EF-hand" evidence="3">
    <location>
        <begin position="112"/>
        <end position="147"/>
    </location>
</feature>
<dbReference type="RefSeq" id="XP_028967956.1">
    <property type="nucleotide sequence ID" value="XM_029112123.1"/>
</dbReference>
<dbReference type="SUPFAM" id="SSF47473">
    <property type="entry name" value="EF-hand"/>
    <property type="match status" value="1"/>
</dbReference>
<dbReference type="InterPro" id="IPR002048">
    <property type="entry name" value="EF_hand_dom"/>
</dbReference>
<dbReference type="GO" id="GO:0016460">
    <property type="term" value="C:myosin II complex"/>
    <property type="evidence" value="ECO:0007669"/>
    <property type="project" value="TreeGrafter"/>
</dbReference>
<dbReference type="InterPro" id="IPR018247">
    <property type="entry name" value="EF_Hand_1_Ca_BS"/>
</dbReference>
<evidence type="ECO:0000313" key="4">
    <source>
        <dbReference type="Proteomes" id="UP000694867"/>
    </source>
</evidence>
<dbReference type="AlphaFoldDB" id="A0AAJ7SFU2"/>
<keyword evidence="2" id="KW-0106">Calcium</keyword>
<organism evidence="4 5">
    <name type="scientific">Galendromus occidentalis</name>
    <name type="common">western predatory mite</name>
    <dbReference type="NCBI Taxonomy" id="34638"/>
    <lineage>
        <taxon>Eukaryota</taxon>
        <taxon>Metazoa</taxon>
        <taxon>Ecdysozoa</taxon>
        <taxon>Arthropoda</taxon>
        <taxon>Chelicerata</taxon>
        <taxon>Arachnida</taxon>
        <taxon>Acari</taxon>
        <taxon>Parasitiformes</taxon>
        <taxon>Mesostigmata</taxon>
        <taxon>Gamasina</taxon>
        <taxon>Phytoseioidea</taxon>
        <taxon>Phytoseiidae</taxon>
        <taxon>Typhlodrominae</taxon>
        <taxon>Galendromus</taxon>
    </lineage>
</organism>
<name>A0AAJ7SFU2_9ACAR</name>
<dbReference type="InterPro" id="IPR050230">
    <property type="entry name" value="CALM/Myosin/TropC-like"/>
</dbReference>
<evidence type="ECO:0000256" key="1">
    <source>
        <dbReference type="ARBA" id="ARBA00022737"/>
    </source>
</evidence>
<sequence>MTETPDELREAFRPFDTGDGCILSKNLKFAMRALGFEPRKEEVRKILSDLGKNDMQQDKVSFDEFVSIMSARVGDDPTDETLKAFKLFDDDNTGKISLENLKRVAQELEADISVDELQQMIEEADKDGDGEVNQQEFMRIMKRTCLY</sequence>
<feature type="domain" description="EF-hand" evidence="3">
    <location>
        <begin position="76"/>
        <end position="111"/>
    </location>
</feature>